<organism evidence="3 4">
    <name type="scientific">Kribbella antiqua</name>
    <dbReference type="NCBI Taxonomy" id="2512217"/>
    <lineage>
        <taxon>Bacteria</taxon>
        <taxon>Bacillati</taxon>
        <taxon>Actinomycetota</taxon>
        <taxon>Actinomycetes</taxon>
        <taxon>Propionibacteriales</taxon>
        <taxon>Kribbellaceae</taxon>
        <taxon>Kribbella</taxon>
    </lineage>
</organism>
<dbReference type="Proteomes" id="UP000295573">
    <property type="component" value="Unassembled WGS sequence"/>
</dbReference>
<dbReference type="AlphaFoldDB" id="A0A4R2IV06"/>
<gene>
    <name evidence="3" type="ORF">EV646_104314</name>
</gene>
<feature type="transmembrane region" description="Helical" evidence="1">
    <location>
        <begin position="92"/>
        <end position="117"/>
    </location>
</feature>
<evidence type="ECO:0000259" key="2">
    <source>
        <dbReference type="Pfam" id="PF08044"/>
    </source>
</evidence>
<keyword evidence="1" id="KW-1133">Transmembrane helix</keyword>
<accession>A0A4R2IV06</accession>
<proteinExistence type="predicted"/>
<evidence type="ECO:0000313" key="4">
    <source>
        <dbReference type="Proteomes" id="UP000295573"/>
    </source>
</evidence>
<dbReference type="OrthoDB" id="3534574at2"/>
<sequence>MSLPERRGPIRIGDAERDQAVATLSDHFVAGRLTQDEFEERSEQATRARYVDELTPLFDDLPDRAELQLVQGPWSPQAVRPRQRRSSPPPPFLMLAPILMIGLVITSIAMTAPWLLWGLFWIALIGKVQRGRWQHQNYYRR</sequence>
<reference evidence="3 4" key="1">
    <citation type="journal article" date="2015" name="Stand. Genomic Sci.">
        <title>Genomic Encyclopedia of Bacterial and Archaeal Type Strains, Phase III: the genomes of soil and plant-associated and newly described type strains.</title>
        <authorList>
            <person name="Whitman W.B."/>
            <person name="Woyke T."/>
            <person name="Klenk H.P."/>
            <person name="Zhou Y."/>
            <person name="Lilburn T.G."/>
            <person name="Beck B.J."/>
            <person name="De Vos P."/>
            <person name="Vandamme P."/>
            <person name="Eisen J.A."/>
            <person name="Garrity G."/>
            <person name="Hugenholtz P."/>
            <person name="Kyrpides N.C."/>
        </authorList>
    </citation>
    <scope>NUCLEOTIDE SEQUENCE [LARGE SCALE GENOMIC DNA]</scope>
    <source>
        <strain evidence="3 4">VKM Ac-2541</strain>
    </source>
</reference>
<dbReference type="Pfam" id="PF08044">
    <property type="entry name" value="DUF1707"/>
    <property type="match status" value="1"/>
</dbReference>
<keyword evidence="1" id="KW-0472">Membrane</keyword>
<protein>
    <submittedName>
        <fullName evidence="3">Uncharacterized protein DUF1707</fullName>
    </submittedName>
</protein>
<evidence type="ECO:0000256" key="1">
    <source>
        <dbReference type="SAM" id="Phobius"/>
    </source>
</evidence>
<name>A0A4R2IV06_9ACTN</name>
<comment type="caution">
    <text evidence="3">The sequence shown here is derived from an EMBL/GenBank/DDBJ whole genome shotgun (WGS) entry which is preliminary data.</text>
</comment>
<dbReference type="EMBL" id="SLWR01000004">
    <property type="protein sequence ID" value="TCO48492.1"/>
    <property type="molecule type" value="Genomic_DNA"/>
</dbReference>
<dbReference type="RefSeq" id="WP_132148410.1">
    <property type="nucleotide sequence ID" value="NZ_SLWR01000004.1"/>
</dbReference>
<keyword evidence="1" id="KW-0812">Transmembrane</keyword>
<keyword evidence="4" id="KW-1185">Reference proteome</keyword>
<dbReference type="InterPro" id="IPR012551">
    <property type="entry name" value="DUF1707_SHOCT-like"/>
</dbReference>
<feature type="domain" description="DUF1707" evidence="2">
    <location>
        <begin position="10"/>
        <end position="62"/>
    </location>
</feature>
<evidence type="ECO:0000313" key="3">
    <source>
        <dbReference type="EMBL" id="TCO48492.1"/>
    </source>
</evidence>